<name>A0AA86PII8_9EUKA</name>
<evidence type="ECO:0000313" key="2">
    <source>
        <dbReference type="EMBL" id="CAL6014520.1"/>
    </source>
</evidence>
<gene>
    <name evidence="2" type="ORF">HINF_LOCUS24304</name>
    <name evidence="1" type="ORF">HINF_LOCUS25538</name>
</gene>
<dbReference type="EMBL" id="CATOUU010000653">
    <property type="protein sequence ID" value="CAI9937893.1"/>
    <property type="molecule type" value="Genomic_DNA"/>
</dbReference>
<dbReference type="AlphaFoldDB" id="A0AA86PII8"/>
<comment type="caution">
    <text evidence="1">The sequence shown here is derived from an EMBL/GenBank/DDBJ whole genome shotgun (WGS) entry which is preliminary data.</text>
</comment>
<accession>A0AA86PII8</accession>
<reference evidence="2 3" key="2">
    <citation type="submission" date="2024-07" db="EMBL/GenBank/DDBJ databases">
        <authorList>
            <person name="Akdeniz Z."/>
        </authorList>
    </citation>
    <scope>NUCLEOTIDE SEQUENCE [LARGE SCALE GENOMIC DNA]</scope>
</reference>
<proteinExistence type="predicted"/>
<evidence type="ECO:0000313" key="1">
    <source>
        <dbReference type="EMBL" id="CAI9937893.1"/>
    </source>
</evidence>
<keyword evidence="3" id="KW-1185">Reference proteome</keyword>
<sequence>MSDDDFFDDFSDQRIKLNSRLRNLCSNIRIQSLRSQNQDNETYKNMNEEIADNLFGFEIPLEMQAQLHMNPSLLRETGRQDADSEKIRKLQRDLLEINTQEMKALNALDDVSKDLVNRRAQLEKIQFMEHAKEFRDPFNEDQVFQDTQKLNIEDEITFRAANIKKNFMDSERPERADTQMYVQSQNPIVIETPHVQRNRTFEEKLKQIKMNTKTKEHIEDDEMDVIVGARTIGVKRGQELQLSDLNK</sequence>
<protein>
    <submittedName>
        <fullName evidence="2">Hypothetical_protein</fullName>
    </submittedName>
</protein>
<dbReference type="EMBL" id="CAXDID020000071">
    <property type="protein sequence ID" value="CAL6014520.1"/>
    <property type="molecule type" value="Genomic_DNA"/>
</dbReference>
<reference evidence="1" key="1">
    <citation type="submission" date="2023-06" db="EMBL/GenBank/DDBJ databases">
        <authorList>
            <person name="Kurt Z."/>
        </authorList>
    </citation>
    <scope>NUCLEOTIDE SEQUENCE</scope>
</reference>
<evidence type="ECO:0000313" key="3">
    <source>
        <dbReference type="Proteomes" id="UP001642409"/>
    </source>
</evidence>
<dbReference type="Proteomes" id="UP001642409">
    <property type="component" value="Unassembled WGS sequence"/>
</dbReference>
<organism evidence="1">
    <name type="scientific">Hexamita inflata</name>
    <dbReference type="NCBI Taxonomy" id="28002"/>
    <lineage>
        <taxon>Eukaryota</taxon>
        <taxon>Metamonada</taxon>
        <taxon>Diplomonadida</taxon>
        <taxon>Hexamitidae</taxon>
        <taxon>Hexamitinae</taxon>
        <taxon>Hexamita</taxon>
    </lineage>
</organism>